<protein>
    <submittedName>
        <fullName evidence="1">Uncharacterized protein</fullName>
    </submittedName>
</protein>
<gene>
    <name evidence="1" type="ORF">NPRO_15530</name>
</gene>
<dbReference type="KEGG" id="npy:NPRO_15530"/>
<dbReference type="Gene3D" id="1.10.10.10">
    <property type="entry name" value="Winged helix-like DNA-binding domain superfamily/Winged helix DNA-binding domain"/>
    <property type="match status" value="1"/>
</dbReference>
<dbReference type="Proteomes" id="UP000662873">
    <property type="component" value="Chromosome"/>
</dbReference>
<organism evidence="1 2">
    <name type="scientific">Candidatus Nitrosymbiomonas proteolyticus</name>
    <dbReference type="NCBI Taxonomy" id="2608984"/>
    <lineage>
        <taxon>Bacteria</taxon>
        <taxon>Bacillati</taxon>
        <taxon>Armatimonadota</taxon>
        <taxon>Armatimonadota incertae sedis</taxon>
        <taxon>Candidatus Nitrosymbiomonas</taxon>
    </lineage>
</organism>
<accession>A0A809RBE6</accession>
<dbReference type="EMBL" id="AP021858">
    <property type="protein sequence ID" value="BBO23958.1"/>
    <property type="molecule type" value="Genomic_DNA"/>
</dbReference>
<sequence length="455" mass="49220">MSRGPDTWKVRLGGRFEVESGNLKLGPPPSKSVGVLFLKLLLRGESWTSRAECCERLFPSAEIPSARNALRQVVFRLRAWLGEDALECDSDALRLRQGTFRVESSCALHSGGPSSLIAPGFGHPWLDEGGRAEEPTLSQLGNAKVKTIPSAVTAFETAVIEASRLDAEAARALLIGGSAMFDALPPPRAFAVLAMTEPADQHDSFAIEHLELKGRLYYQGIAMDAAISTFQSAHRLAVRKSNAQAAVRTEAMLVFSMLESGKMSAASAALADLVNADGRFRSYRLLRQAAIVEQHWNSDRLIEARSALRAMGPLVEGSNRAERLRYFCNCAALAAESGDVEGSQEATERAESLIKVGFDRWPALVLGLSEGIRLIGLGRPAEAAETLEIVAENAKSEGFALRSLYAQEAAAEALSRSGDLRRASLLWRSAERARKAAGMKPTPRLLAQKRRVLAA</sequence>
<evidence type="ECO:0000313" key="1">
    <source>
        <dbReference type="EMBL" id="BBO23958.1"/>
    </source>
</evidence>
<reference evidence="1" key="1">
    <citation type="journal article" name="DNA Res.">
        <title>The physiological potential of anammox bacteria as revealed by their core genome structure.</title>
        <authorList>
            <person name="Okubo T."/>
            <person name="Toyoda A."/>
            <person name="Fukuhara K."/>
            <person name="Uchiyama I."/>
            <person name="Harigaya Y."/>
            <person name="Kuroiwa M."/>
            <person name="Suzuki T."/>
            <person name="Murakami Y."/>
            <person name="Suwa Y."/>
            <person name="Takami H."/>
        </authorList>
    </citation>
    <scope>NUCLEOTIDE SEQUENCE</scope>
    <source>
        <strain evidence="1">317325-2</strain>
    </source>
</reference>
<dbReference type="InterPro" id="IPR036388">
    <property type="entry name" value="WH-like_DNA-bd_sf"/>
</dbReference>
<dbReference type="AlphaFoldDB" id="A0A809RBE6"/>
<name>A0A809RBE6_9BACT</name>
<evidence type="ECO:0000313" key="2">
    <source>
        <dbReference type="Proteomes" id="UP000662873"/>
    </source>
</evidence>
<proteinExistence type="predicted"/>